<keyword evidence="4" id="KW-1185">Reference proteome</keyword>
<dbReference type="InterPro" id="IPR047650">
    <property type="entry name" value="Transpos_IS110"/>
</dbReference>
<feature type="domain" description="Transposase IS116/IS110/IS902 C-terminal" evidence="2">
    <location>
        <begin position="287"/>
        <end position="369"/>
    </location>
</feature>
<proteinExistence type="predicted"/>
<dbReference type="Proteomes" id="UP000647017">
    <property type="component" value="Unassembled WGS sequence"/>
</dbReference>
<dbReference type="Pfam" id="PF02371">
    <property type="entry name" value="Transposase_20"/>
    <property type="match status" value="1"/>
</dbReference>
<gene>
    <name evidence="3" type="ORF">Van01_46770</name>
</gene>
<dbReference type="EMBL" id="BOOZ01000033">
    <property type="protein sequence ID" value="GIJ11463.1"/>
    <property type="molecule type" value="Genomic_DNA"/>
</dbReference>
<accession>A0ABQ4I0L5</accession>
<comment type="caution">
    <text evidence="3">The sequence shown here is derived from an EMBL/GenBank/DDBJ whole genome shotgun (WGS) entry which is preliminary data.</text>
</comment>
<dbReference type="InterPro" id="IPR003346">
    <property type="entry name" value="Transposase_20"/>
</dbReference>
<sequence length="428" mass="47118">MLGVGIDWAEEFHLVAVGRPGEGVVEVARVEHTPAAVAALVARIAGLEPDPAEVRVVIETRHGLLVEALVDAGYTVLPVNPDLVARRRGPARKKDDAEDARIACLLALDQYTDLRALIPHGELAGELRAIARDDIRACRDERRLLNRLRADLAAVFPAALAIAGDDLGSPVVLKLLQRWPTADELAAASHDEVEALARAAKHGWPHRLADRVTQALTGDHFQPRDYLIRAKADTIRLACAQLLLLREQRRSWERRMGELLLGDRRRGRAKQPGDDRGPAVPGGEIYLSFPGLGDRLATRIAGEIGDAIGQFATPNALQCYAGKAPVTRRSGKSELVVASRLACNRYLADAVQQWAFTSLRTSGWAREFYDTQRSRGRKHHAALRALGNRWLEVLWHCLTKNTPYDENVHVANRNRALGRVNQPSKLAA</sequence>
<protein>
    <submittedName>
        <fullName evidence="3">IS110 family transposase</fullName>
    </submittedName>
</protein>
<dbReference type="Pfam" id="PF01548">
    <property type="entry name" value="DEDD_Tnp_IS110"/>
    <property type="match status" value="1"/>
</dbReference>
<dbReference type="RefSeq" id="WP_204011528.1">
    <property type="nucleotide sequence ID" value="NZ_BOOZ01000033.1"/>
</dbReference>
<evidence type="ECO:0000313" key="3">
    <source>
        <dbReference type="EMBL" id="GIJ11463.1"/>
    </source>
</evidence>
<dbReference type="InterPro" id="IPR002525">
    <property type="entry name" value="Transp_IS110-like_N"/>
</dbReference>
<dbReference type="PANTHER" id="PTHR33055:SF3">
    <property type="entry name" value="PUTATIVE TRANSPOSASE FOR IS117-RELATED"/>
    <property type="match status" value="1"/>
</dbReference>
<evidence type="ECO:0000313" key="4">
    <source>
        <dbReference type="Proteomes" id="UP000647017"/>
    </source>
</evidence>
<organism evidence="3 4">
    <name type="scientific">Micromonospora andamanensis</name>
    <dbReference type="NCBI Taxonomy" id="1287068"/>
    <lineage>
        <taxon>Bacteria</taxon>
        <taxon>Bacillati</taxon>
        <taxon>Actinomycetota</taxon>
        <taxon>Actinomycetes</taxon>
        <taxon>Micromonosporales</taxon>
        <taxon>Micromonosporaceae</taxon>
        <taxon>Micromonospora</taxon>
    </lineage>
</organism>
<evidence type="ECO:0000259" key="1">
    <source>
        <dbReference type="Pfam" id="PF01548"/>
    </source>
</evidence>
<feature type="domain" description="Transposase IS110-like N-terminal" evidence="1">
    <location>
        <begin position="4"/>
        <end position="157"/>
    </location>
</feature>
<name>A0ABQ4I0L5_9ACTN</name>
<dbReference type="PANTHER" id="PTHR33055">
    <property type="entry name" value="TRANSPOSASE FOR INSERTION SEQUENCE ELEMENT IS1111A"/>
    <property type="match status" value="1"/>
</dbReference>
<evidence type="ECO:0000259" key="2">
    <source>
        <dbReference type="Pfam" id="PF02371"/>
    </source>
</evidence>
<reference evidence="3 4" key="1">
    <citation type="submission" date="2021-01" db="EMBL/GenBank/DDBJ databases">
        <title>Whole genome shotgun sequence of Verrucosispora andamanensis NBRC 109075.</title>
        <authorList>
            <person name="Komaki H."/>
            <person name="Tamura T."/>
        </authorList>
    </citation>
    <scope>NUCLEOTIDE SEQUENCE [LARGE SCALE GENOMIC DNA]</scope>
    <source>
        <strain evidence="3 4">NBRC 109075</strain>
    </source>
</reference>